<dbReference type="AlphaFoldDB" id="A0A0N8KNN4"/>
<dbReference type="PANTHER" id="PTHR43377:SF6">
    <property type="entry name" value="GFO_IDH_MOCA-LIKE OXIDOREDUCTASE N-TERMINAL DOMAIN-CONTAINING PROTEIN"/>
    <property type="match status" value="1"/>
</dbReference>
<dbReference type="InterPro" id="IPR000683">
    <property type="entry name" value="Gfo/Idh/MocA-like_OxRdtase_N"/>
</dbReference>
<dbReference type="Gene3D" id="3.40.50.720">
    <property type="entry name" value="NAD(P)-binding Rossmann-like Domain"/>
    <property type="match status" value="1"/>
</dbReference>
<feature type="domain" description="GFO/IDH/MocA-like oxidoreductase" evidence="3">
    <location>
        <begin position="191"/>
        <end position="275"/>
    </location>
</feature>
<evidence type="ECO:0000256" key="1">
    <source>
        <dbReference type="SAM" id="MobiDB-lite"/>
    </source>
</evidence>
<dbReference type="SUPFAM" id="SSF51735">
    <property type="entry name" value="NAD(P)-binding Rossmann-fold domains"/>
    <property type="match status" value="1"/>
</dbReference>
<organism evidence="4 5">
    <name type="scientific">Phormidesmis priestleyi Ana</name>
    <dbReference type="NCBI Taxonomy" id="1666911"/>
    <lineage>
        <taxon>Bacteria</taxon>
        <taxon>Bacillati</taxon>
        <taxon>Cyanobacteriota</taxon>
        <taxon>Cyanophyceae</taxon>
        <taxon>Leptolyngbyales</taxon>
        <taxon>Leptolyngbyaceae</taxon>
        <taxon>Phormidesmis</taxon>
    </lineage>
</organism>
<dbReference type="Pfam" id="PF22725">
    <property type="entry name" value="GFO_IDH_MocA_C3"/>
    <property type="match status" value="1"/>
</dbReference>
<dbReference type="InterPro" id="IPR036291">
    <property type="entry name" value="NAD(P)-bd_dom_sf"/>
</dbReference>
<evidence type="ECO:0000313" key="4">
    <source>
        <dbReference type="EMBL" id="KPQ37026.1"/>
    </source>
</evidence>
<dbReference type="STRING" id="1666911.HLUCCA11_03655"/>
<evidence type="ECO:0000259" key="3">
    <source>
        <dbReference type="Pfam" id="PF22725"/>
    </source>
</evidence>
<dbReference type="PANTHER" id="PTHR43377">
    <property type="entry name" value="BILIVERDIN REDUCTASE A"/>
    <property type="match status" value="1"/>
</dbReference>
<proteinExistence type="predicted"/>
<evidence type="ECO:0000259" key="2">
    <source>
        <dbReference type="Pfam" id="PF01408"/>
    </source>
</evidence>
<dbReference type="GO" id="GO:0000166">
    <property type="term" value="F:nucleotide binding"/>
    <property type="evidence" value="ECO:0007669"/>
    <property type="project" value="InterPro"/>
</dbReference>
<accession>A0A0N8KNN4</accession>
<feature type="region of interest" description="Disordered" evidence="1">
    <location>
        <begin position="1"/>
        <end position="24"/>
    </location>
</feature>
<dbReference type="InterPro" id="IPR051450">
    <property type="entry name" value="Gfo/Idh/MocA_Oxidoreductases"/>
</dbReference>
<feature type="domain" description="Gfo/Idh/MocA-like oxidoreductase N-terminal" evidence="2">
    <location>
        <begin position="31"/>
        <end position="151"/>
    </location>
</feature>
<feature type="compositionally biased region" description="Basic residues" evidence="1">
    <location>
        <begin position="13"/>
        <end position="24"/>
    </location>
</feature>
<dbReference type="Gene3D" id="3.30.360.10">
    <property type="entry name" value="Dihydrodipicolinate Reductase, domain 2"/>
    <property type="match status" value="1"/>
</dbReference>
<evidence type="ECO:0000313" key="5">
    <source>
        <dbReference type="Proteomes" id="UP000050465"/>
    </source>
</evidence>
<reference evidence="4 5" key="1">
    <citation type="submission" date="2015-09" db="EMBL/GenBank/DDBJ databases">
        <title>Identification and resolution of microdiversity through metagenomic sequencing of parallel consortia.</title>
        <authorList>
            <person name="Nelson W.C."/>
            <person name="Romine M.F."/>
            <person name="Lindemann S.R."/>
        </authorList>
    </citation>
    <scope>NUCLEOTIDE SEQUENCE [LARGE SCALE GENOMIC DNA]</scope>
    <source>
        <strain evidence="4">Ana</strain>
    </source>
</reference>
<dbReference type="EMBL" id="LJZR01000003">
    <property type="protein sequence ID" value="KPQ37026.1"/>
    <property type="molecule type" value="Genomic_DNA"/>
</dbReference>
<protein>
    <submittedName>
        <fullName evidence="4">Putative dehydrogenase</fullName>
    </submittedName>
</protein>
<name>A0A0N8KNN4_9CYAN</name>
<dbReference type="InterPro" id="IPR055170">
    <property type="entry name" value="GFO_IDH_MocA-like_dom"/>
</dbReference>
<dbReference type="SUPFAM" id="SSF55347">
    <property type="entry name" value="Glyceraldehyde-3-phosphate dehydrogenase-like, C-terminal domain"/>
    <property type="match status" value="1"/>
</dbReference>
<gene>
    <name evidence="4" type="ORF">HLUCCA11_03655</name>
</gene>
<dbReference type="Pfam" id="PF01408">
    <property type="entry name" value="GFO_IDH_MocA"/>
    <property type="match status" value="1"/>
</dbReference>
<sequence>MIPTSSQLPPRKPTPRKLPRKLPRKSPRKPIEIALFGAGRWGTHLLRNFKAHPQIRLRAVVEASQARLEAIAPELDDSVALMTDWQEAMALTGLRGCAIATPAATHYDLIKAALHQGLHVLAEKPLTLDVASAQSLCKLAQAKQRQLVIDHTYLFHSAVTTGKTVLPQLGSLRYGYATRTHLGPVRRDVDALWDLAIHDISIFNHWLGEHPEQVQAQGSSWLQPKVTAPLSPNGLADVVWCRLQYPSGFQATLHLCWANPDKQRRLCIVGDRGTLIFDEMNPKSPLTQQKGDFSQQDGWFTPQRLATQPIEVSQTEPLKNLCDHFVECTSVEGTSETAQSAISSGHTGTELVAVLVALSSSMNQSGAWVQVKL</sequence>
<dbReference type="PATRIC" id="fig|1666911.3.peg.3585"/>
<dbReference type="Proteomes" id="UP000050465">
    <property type="component" value="Unassembled WGS sequence"/>
</dbReference>
<comment type="caution">
    <text evidence="4">The sequence shown here is derived from an EMBL/GenBank/DDBJ whole genome shotgun (WGS) entry which is preliminary data.</text>
</comment>